<protein>
    <recommendedName>
        <fullName evidence="4">Lipoprotein</fullName>
    </recommendedName>
</protein>
<dbReference type="EMBL" id="MAAO01000006">
    <property type="protein sequence ID" value="OUR97385.1"/>
    <property type="molecule type" value="Genomic_DNA"/>
</dbReference>
<feature type="chain" id="PRO_5012509028" description="Lipoprotein" evidence="1">
    <location>
        <begin position="20"/>
        <end position="407"/>
    </location>
</feature>
<comment type="caution">
    <text evidence="2">The sequence shown here is derived from an EMBL/GenBank/DDBJ whole genome shotgun (WGS) entry which is preliminary data.</text>
</comment>
<accession>A0A1Y5F9D4</accession>
<sequence length="407" mass="46058">MKKLILINLLLLLSSNILARSCNEYWSDAIRDAEKAKGESSRSRDLLDKVNLMTSKSDTEFLEGIDLLNLAKKWNKSAIKNFESAIRGWKIIVNDCSSNYSLPAANNRDIDQSSLNLILKRKSEFETKVESIGATLATIGNVTLAREVKSYGYNILSAKHSLHPFYYAAKENNRDYVEYLISLNEDPALEAHMQLHSPLISAIDHVNLGMFHSILRASSSIDQFVTFNDESKANALDFALFAVYDGPNTRALREHYDQQSRRMEMVLTLLRNQLQPEREDMREFISAYIASHRFDTPDNDTIEKAIEVPRMYSTQNNIEKIGDIDFYKLGTSVKTKLAITIQRGRQESASIKLEITNKSGEVVASMSKEVGNETLTFDNTNGEYFVKVTGTGSELTTYNLDIDFARN</sequence>
<dbReference type="Gene3D" id="1.25.40.20">
    <property type="entry name" value="Ankyrin repeat-containing domain"/>
    <property type="match status" value="1"/>
</dbReference>
<reference evidence="3" key="1">
    <citation type="journal article" date="2017" name="Proc. Natl. Acad. Sci. U.S.A.">
        <title>Simulation of Deepwater Horizon oil plume reveals substrate specialization within a complex community of hydrocarbon-degraders.</title>
        <authorList>
            <person name="Hu P."/>
            <person name="Dubinsky E.A."/>
            <person name="Probst A.J."/>
            <person name="Wang J."/>
            <person name="Sieber C.M.K."/>
            <person name="Tom L.M."/>
            <person name="Gardinali P."/>
            <person name="Banfield J.F."/>
            <person name="Atlas R.M."/>
            <person name="Andersen G.L."/>
        </authorList>
    </citation>
    <scope>NUCLEOTIDE SEQUENCE [LARGE SCALE GENOMIC DNA]</scope>
</reference>
<dbReference type="AlphaFoldDB" id="A0A1Y5F9D4"/>
<dbReference type="InterPro" id="IPR002110">
    <property type="entry name" value="Ankyrin_rpt"/>
</dbReference>
<evidence type="ECO:0008006" key="4">
    <source>
        <dbReference type="Google" id="ProtNLM"/>
    </source>
</evidence>
<keyword evidence="1" id="KW-0732">Signal</keyword>
<evidence type="ECO:0000313" key="2">
    <source>
        <dbReference type="EMBL" id="OUR97385.1"/>
    </source>
</evidence>
<name>A0A1Y5F9D4_9BACT</name>
<evidence type="ECO:0000256" key="1">
    <source>
        <dbReference type="SAM" id="SignalP"/>
    </source>
</evidence>
<dbReference type="Gene3D" id="2.60.120.380">
    <property type="match status" value="1"/>
</dbReference>
<dbReference type="SMART" id="SM00248">
    <property type="entry name" value="ANK"/>
    <property type="match status" value="2"/>
</dbReference>
<feature type="signal peptide" evidence="1">
    <location>
        <begin position="1"/>
        <end position="19"/>
    </location>
</feature>
<dbReference type="InterPro" id="IPR036770">
    <property type="entry name" value="Ankyrin_rpt-contain_sf"/>
</dbReference>
<dbReference type="Proteomes" id="UP000196531">
    <property type="component" value="Unassembled WGS sequence"/>
</dbReference>
<evidence type="ECO:0000313" key="3">
    <source>
        <dbReference type="Proteomes" id="UP000196531"/>
    </source>
</evidence>
<gene>
    <name evidence="2" type="ORF">A9Q84_13755</name>
</gene>
<proteinExistence type="predicted"/>
<dbReference type="SUPFAM" id="SSF48403">
    <property type="entry name" value="Ankyrin repeat"/>
    <property type="match status" value="1"/>
</dbReference>
<organism evidence="2 3">
    <name type="scientific">Halobacteriovorax marinus</name>
    <dbReference type="NCBI Taxonomy" id="97084"/>
    <lineage>
        <taxon>Bacteria</taxon>
        <taxon>Pseudomonadati</taxon>
        <taxon>Bdellovibrionota</taxon>
        <taxon>Bacteriovoracia</taxon>
        <taxon>Bacteriovoracales</taxon>
        <taxon>Halobacteriovoraceae</taxon>
        <taxon>Halobacteriovorax</taxon>
    </lineage>
</organism>